<dbReference type="Gene3D" id="1.10.10.60">
    <property type="entry name" value="Homeodomain-like"/>
    <property type="match status" value="2"/>
</dbReference>
<dbReference type="Proteomes" id="UP000192368">
    <property type="component" value="Unassembled WGS sequence"/>
</dbReference>
<evidence type="ECO:0000259" key="4">
    <source>
        <dbReference type="PROSITE" id="PS01124"/>
    </source>
</evidence>
<dbReference type="STRING" id="573058.SAMN00017477_2218"/>
<feature type="domain" description="HTH araC/xylS-type" evidence="4">
    <location>
        <begin position="198"/>
        <end position="296"/>
    </location>
</feature>
<feature type="domain" description="HTH araC/xylS-type" evidence="4">
    <location>
        <begin position="313"/>
        <end position="411"/>
    </location>
</feature>
<dbReference type="GO" id="GO:0003700">
    <property type="term" value="F:DNA-binding transcription factor activity"/>
    <property type="evidence" value="ECO:0007669"/>
    <property type="project" value="InterPro"/>
</dbReference>
<dbReference type="InterPro" id="IPR018060">
    <property type="entry name" value="HTH_AraC"/>
</dbReference>
<proteinExistence type="predicted"/>
<dbReference type="OrthoDB" id="94877at2"/>
<dbReference type="Pfam" id="PF12833">
    <property type="entry name" value="HTH_18"/>
    <property type="match status" value="1"/>
</dbReference>
<dbReference type="PANTHER" id="PTHR43280:SF34">
    <property type="entry name" value="ARAC-FAMILY TRANSCRIPTIONAL REGULATOR"/>
    <property type="match status" value="1"/>
</dbReference>
<dbReference type="InterPro" id="IPR009057">
    <property type="entry name" value="Homeodomain-like_sf"/>
</dbReference>
<evidence type="ECO:0000256" key="2">
    <source>
        <dbReference type="ARBA" id="ARBA00023125"/>
    </source>
</evidence>
<evidence type="ECO:0000313" key="6">
    <source>
        <dbReference type="Proteomes" id="UP000192368"/>
    </source>
</evidence>
<organism evidence="5 6">
    <name type="scientific">Peptoniphilus asaccharolyticus DSM 20463</name>
    <dbReference type="NCBI Taxonomy" id="573058"/>
    <lineage>
        <taxon>Bacteria</taxon>
        <taxon>Bacillati</taxon>
        <taxon>Bacillota</taxon>
        <taxon>Tissierellia</taxon>
        <taxon>Tissierellales</taxon>
        <taxon>Peptoniphilaceae</taxon>
        <taxon>Peptoniphilus</taxon>
    </lineage>
</organism>
<evidence type="ECO:0000256" key="3">
    <source>
        <dbReference type="ARBA" id="ARBA00023163"/>
    </source>
</evidence>
<evidence type="ECO:0000256" key="1">
    <source>
        <dbReference type="ARBA" id="ARBA00023015"/>
    </source>
</evidence>
<reference evidence="6" key="1">
    <citation type="submission" date="2017-04" db="EMBL/GenBank/DDBJ databases">
        <authorList>
            <person name="Varghese N."/>
            <person name="Submissions S."/>
        </authorList>
    </citation>
    <scope>NUCLEOTIDE SEQUENCE [LARGE SCALE GENOMIC DNA]</scope>
    <source>
        <strain evidence="6">DSM 20463</strain>
    </source>
</reference>
<gene>
    <name evidence="5" type="ORF">SAMN00017477_2218</name>
</gene>
<name>A0A1W1VMU7_PEPAS</name>
<keyword evidence="3" id="KW-0804">Transcription</keyword>
<keyword evidence="1" id="KW-0805">Transcription regulation</keyword>
<accession>A0A1W1VMU7</accession>
<dbReference type="RefSeq" id="WP_084231693.1">
    <property type="nucleotide sequence ID" value="NZ_FWWR01000017.1"/>
</dbReference>
<dbReference type="PROSITE" id="PS01124">
    <property type="entry name" value="HTH_ARAC_FAMILY_2"/>
    <property type="match status" value="2"/>
</dbReference>
<dbReference type="EMBL" id="FWWR01000017">
    <property type="protein sequence ID" value="SMB94371.1"/>
    <property type="molecule type" value="Genomic_DNA"/>
</dbReference>
<dbReference type="SMART" id="SM00342">
    <property type="entry name" value="HTH_ARAC"/>
    <property type="match status" value="2"/>
</dbReference>
<dbReference type="GO" id="GO:0043565">
    <property type="term" value="F:sequence-specific DNA binding"/>
    <property type="evidence" value="ECO:0007669"/>
    <property type="project" value="InterPro"/>
</dbReference>
<evidence type="ECO:0000313" key="5">
    <source>
        <dbReference type="EMBL" id="SMB94371.1"/>
    </source>
</evidence>
<sequence length="416" mass="48975">MSKSFDEKFLLQTNQCSPYDVTSICSCDVELASEPTDAILHQQSRFWIILDGKAEINIQGRIYDVEKNSLVCIVPYQYTKIIKVEKPLVYSLVVFNFELFNELIKIHMNFYNEDINLIKLISVSNVVKCDDEKFEQVINIFEKLKDELGTESLNFQVKPKNNFTGVYVSSQILELISLFLRENKQKTKKELDSEENYSHIIQYIYMNLRQNITLKELSKIFFMSPSSISSYIMKMTGYNYSDLVFQMKIARIQNFLLYTDMTLDEISTFLRYADSSYVSKVFNSKADINISEYKKTYKKVNTICKIKESPVSYKVVDYIYNNYDLDLNIKDVSHKFGISALDVNYHLKFLVEKNFNCFLNYVRVNKSVQMLIDTDKPITEISKEVGYDNSRTYNRNFKKFYNTNPTDFRERVKNKN</sequence>
<keyword evidence="2" id="KW-0238">DNA-binding</keyword>
<dbReference type="PANTHER" id="PTHR43280">
    <property type="entry name" value="ARAC-FAMILY TRANSCRIPTIONAL REGULATOR"/>
    <property type="match status" value="1"/>
</dbReference>
<protein>
    <submittedName>
        <fullName evidence="5">Helix-turn-helix domain-containing protein</fullName>
    </submittedName>
</protein>
<dbReference type="SUPFAM" id="SSF46689">
    <property type="entry name" value="Homeodomain-like"/>
    <property type="match status" value="1"/>
</dbReference>
<keyword evidence="6" id="KW-1185">Reference proteome</keyword>
<dbReference type="AlphaFoldDB" id="A0A1W1VMU7"/>